<evidence type="ECO:0000256" key="1">
    <source>
        <dbReference type="ARBA" id="ARBA00023125"/>
    </source>
</evidence>
<evidence type="ECO:0000256" key="2">
    <source>
        <dbReference type="SAM" id="MobiDB-lite"/>
    </source>
</evidence>
<dbReference type="EMBL" id="DXBE01000005">
    <property type="protein sequence ID" value="HIZ68338.1"/>
    <property type="molecule type" value="Genomic_DNA"/>
</dbReference>
<feature type="compositionally biased region" description="Gly residues" evidence="2">
    <location>
        <begin position="159"/>
        <end position="181"/>
    </location>
</feature>
<evidence type="ECO:0000313" key="5">
    <source>
        <dbReference type="Proteomes" id="UP000824055"/>
    </source>
</evidence>
<reference evidence="4" key="1">
    <citation type="journal article" date="2021" name="PeerJ">
        <title>Extensive microbial diversity within the chicken gut microbiome revealed by metagenomics and culture.</title>
        <authorList>
            <person name="Gilroy R."/>
            <person name="Ravi A."/>
            <person name="Getino M."/>
            <person name="Pursley I."/>
            <person name="Horton D.L."/>
            <person name="Alikhan N.F."/>
            <person name="Baker D."/>
            <person name="Gharbi K."/>
            <person name="Hall N."/>
            <person name="Watson M."/>
            <person name="Adriaenssens E.M."/>
            <person name="Foster-Nyarko E."/>
            <person name="Jarju S."/>
            <person name="Secka A."/>
            <person name="Antonio M."/>
            <person name="Oren A."/>
            <person name="Chaudhuri R.R."/>
            <person name="La Ragione R."/>
            <person name="Hildebrand F."/>
            <person name="Pallen M.J."/>
        </authorList>
    </citation>
    <scope>NUCLEOTIDE SEQUENCE</scope>
    <source>
        <strain evidence="4">ChiHecec3B27-8219</strain>
    </source>
</reference>
<reference evidence="4" key="2">
    <citation type="submission" date="2021-04" db="EMBL/GenBank/DDBJ databases">
        <authorList>
            <person name="Gilroy R."/>
        </authorList>
    </citation>
    <scope>NUCLEOTIDE SEQUENCE</scope>
    <source>
        <strain evidence="4">ChiHecec3B27-8219</strain>
    </source>
</reference>
<organism evidence="4 5">
    <name type="scientific">Candidatus Prevotella avicola</name>
    <dbReference type="NCBI Taxonomy" id="2838738"/>
    <lineage>
        <taxon>Bacteria</taxon>
        <taxon>Pseudomonadati</taxon>
        <taxon>Bacteroidota</taxon>
        <taxon>Bacteroidia</taxon>
        <taxon>Bacteroidales</taxon>
        <taxon>Prevotellaceae</taxon>
        <taxon>Prevotella</taxon>
    </lineage>
</organism>
<dbReference type="Gene3D" id="4.10.520.10">
    <property type="entry name" value="IHF-like DNA-binding proteins"/>
    <property type="match status" value="1"/>
</dbReference>
<name>A0A9D2FVS3_9BACT</name>
<keyword evidence="1" id="KW-0238">DNA-binding</keyword>
<dbReference type="GO" id="GO:0003677">
    <property type="term" value="F:DNA binding"/>
    <property type="evidence" value="ECO:0007669"/>
    <property type="project" value="UniProtKB-KW"/>
</dbReference>
<comment type="caution">
    <text evidence="4">The sequence shown here is derived from an EMBL/GenBank/DDBJ whole genome shotgun (WGS) entry which is preliminary data.</text>
</comment>
<dbReference type="InterPro" id="IPR010992">
    <property type="entry name" value="IHF-like_DNA-bd_dom_sf"/>
</dbReference>
<protein>
    <recommendedName>
        <fullName evidence="3">HU domain-containing protein</fullName>
    </recommendedName>
</protein>
<dbReference type="Proteomes" id="UP000824055">
    <property type="component" value="Unassembled WGS sequence"/>
</dbReference>
<gene>
    <name evidence="4" type="ORF">H9966_00370</name>
</gene>
<feature type="region of interest" description="Disordered" evidence="2">
    <location>
        <begin position="145"/>
        <end position="181"/>
    </location>
</feature>
<proteinExistence type="predicted"/>
<dbReference type="SUPFAM" id="SSF47729">
    <property type="entry name" value="IHF-like DNA-binding proteins"/>
    <property type="match status" value="1"/>
</dbReference>
<evidence type="ECO:0000259" key="3">
    <source>
        <dbReference type="Pfam" id="PF18291"/>
    </source>
</evidence>
<dbReference type="InterPro" id="IPR041607">
    <property type="entry name" value="HU-HIG"/>
</dbReference>
<sequence length="181" mass="18916">MKANYNLTKRRDPSTKTMKWYAAPAGKGAMDADETAKMAVADTTLSKAEFKSVMEVASEKLIPLILSGISVTIGDLGKLRLSFGSQGVENMDDFDPQTMIKNVKFVFTPSATLKAALSQATFEQEGIVEGGIKYGSKLSYQKAKGLVTDDGSDDDSQQGSGGGQTQPGGSGEGGSGASGEE</sequence>
<feature type="domain" description="HU" evidence="3">
    <location>
        <begin position="1"/>
        <end position="124"/>
    </location>
</feature>
<dbReference type="Pfam" id="PF18291">
    <property type="entry name" value="HU-HIG"/>
    <property type="match status" value="1"/>
</dbReference>
<evidence type="ECO:0000313" key="4">
    <source>
        <dbReference type="EMBL" id="HIZ68338.1"/>
    </source>
</evidence>
<dbReference type="AlphaFoldDB" id="A0A9D2FVS3"/>
<accession>A0A9D2FVS3</accession>